<dbReference type="PANTHER" id="PTHR38471:SF2">
    <property type="entry name" value="FOUR HELIX BUNDLE PROTEIN"/>
    <property type="match status" value="1"/>
</dbReference>
<dbReference type="Gene3D" id="1.20.1440.60">
    <property type="entry name" value="23S rRNA-intervening sequence"/>
    <property type="match status" value="1"/>
</dbReference>
<dbReference type="InterPro" id="IPR036583">
    <property type="entry name" value="23S_rRNA_IVS_sf"/>
</dbReference>
<dbReference type="CDD" id="cd16377">
    <property type="entry name" value="23S_rRNA_IVP_like"/>
    <property type="match status" value="1"/>
</dbReference>
<dbReference type="InterPro" id="IPR012657">
    <property type="entry name" value="23S_rRNA-intervening_sequence"/>
</dbReference>
<dbReference type="Pfam" id="PF05635">
    <property type="entry name" value="23S_rRNA_IVP"/>
    <property type="match status" value="1"/>
</dbReference>
<dbReference type="AlphaFoldDB" id="A0A1G2HMQ8"/>
<evidence type="ECO:0000313" key="2">
    <source>
        <dbReference type="Proteomes" id="UP000176855"/>
    </source>
</evidence>
<name>A0A1G2HMQ8_9BACT</name>
<evidence type="ECO:0008006" key="3">
    <source>
        <dbReference type="Google" id="ProtNLM"/>
    </source>
</evidence>
<comment type="caution">
    <text evidence="1">The sequence shown here is derived from an EMBL/GenBank/DDBJ whole genome shotgun (WGS) entry which is preliminary data.</text>
</comment>
<dbReference type="EMBL" id="MHOO01000011">
    <property type="protein sequence ID" value="OGZ63723.1"/>
    <property type="molecule type" value="Genomic_DNA"/>
</dbReference>
<dbReference type="PANTHER" id="PTHR38471">
    <property type="entry name" value="FOUR HELIX BUNDLE PROTEIN"/>
    <property type="match status" value="1"/>
</dbReference>
<organism evidence="1 2">
    <name type="scientific">Candidatus Staskawiczbacteria bacterium RIFCSPHIGHO2_01_FULL_39_25</name>
    <dbReference type="NCBI Taxonomy" id="1802202"/>
    <lineage>
        <taxon>Bacteria</taxon>
        <taxon>Candidatus Staskawicziibacteriota</taxon>
    </lineage>
</organism>
<dbReference type="SUPFAM" id="SSF158446">
    <property type="entry name" value="IVS-encoded protein-like"/>
    <property type="match status" value="1"/>
</dbReference>
<dbReference type="Proteomes" id="UP000176855">
    <property type="component" value="Unassembled WGS sequence"/>
</dbReference>
<evidence type="ECO:0000313" key="1">
    <source>
        <dbReference type="EMBL" id="OGZ63723.1"/>
    </source>
</evidence>
<dbReference type="NCBIfam" id="NF008911">
    <property type="entry name" value="PRK12275.1-2"/>
    <property type="match status" value="1"/>
</dbReference>
<sequence length="119" mass="14012">MYLESYKKLIVWQKSIELVKKVYILTSNFPQSELYGITSQMRRAAISIPSNIAEGYSRKNLKEYLQFLRISYGSSTELETQLIIAKDLYKNIHYKPTEELLEEVLKMLNVMINKLENKN</sequence>
<gene>
    <name evidence="1" type="ORF">A2730_00320</name>
</gene>
<dbReference type="NCBIfam" id="TIGR02436">
    <property type="entry name" value="four helix bundle protein"/>
    <property type="match status" value="1"/>
</dbReference>
<proteinExistence type="predicted"/>
<protein>
    <recommendedName>
        <fullName evidence="3">Four helix bundle protein</fullName>
    </recommendedName>
</protein>
<accession>A0A1G2HMQ8</accession>
<reference evidence="1 2" key="1">
    <citation type="journal article" date="2016" name="Nat. Commun.">
        <title>Thousands of microbial genomes shed light on interconnected biogeochemical processes in an aquifer system.</title>
        <authorList>
            <person name="Anantharaman K."/>
            <person name="Brown C.T."/>
            <person name="Hug L.A."/>
            <person name="Sharon I."/>
            <person name="Castelle C.J."/>
            <person name="Probst A.J."/>
            <person name="Thomas B.C."/>
            <person name="Singh A."/>
            <person name="Wilkins M.J."/>
            <person name="Karaoz U."/>
            <person name="Brodie E.L."/>
            <person name="Williams K.H."/>
            <person name="Hubbard S.S."/>
            <person name="Banfield J.F."/>
        </authorList>
    </citation>
    <scope>NUCLEOTIDE SEQUENCE [LARGE SCALE GENOMIC DNA]</scope>
</reference>
<dbReference type="STRING" id="1802202.A2730_00320"/>